<dbReference type="InParanoid" id="F0V9D6"/>
<keyword evidence="1" id="KW-0175">Coiled coil</keyword>
<dbReference type="VEuPathDB" id="ToxoDB:NCLIV_008310"/>
<dbReference type="EMBL" id="FR823383">
    <property type="protein sequence ID" value="CBZ50361.1"/>
    <property type="molecule type" value="Genomic_DNA"/>
</dbReference>
<dbReference type="EMBL" id="LN714477">
    <property type="protein sequence ID" value="CEL64967.1"/>
    <property type="molecule type" value="Genomic_DNA"/>
</dbReference>
<name>F0V9D6_NEOCL</name>
<evidence type="ECO:0000313" key="5">
    <source>
        <dbReference type="Proteomes" id="UP000007494"/>
    </source>
</evidence>
<feature type="compositionally biased region" description="Basic and acidic residues" evidence="2">
    <location>
        <begin position="448"/>
        <end position="478"/>
    </location>
</feature>
<feature type="compositionally biased region" description="Basic residues" evidence="2">
    <location>
        <begin position="287"/>
        <end position="298"/>
    </location>
</feature>
<dbReference type="GeneID" id="13441387"/>
<reference evidence="4" key="4">
    <citation type="journal article" date="2015" name="PLoS ONE">
        <title>Comprehensive Evaluation of Toxoplasma gondii VEG and Neospora caninum LIV Genomes with Tachyzoite Stage Transcriptome and Proteome Defines Novel Transcript Features.</title>
        <authorList>
            <person name="Ramaprasad A."/>
            <person name="Mourier T."/>
            <person name="Naeem R."/>
            <person name="Malas T.B."/>
            <person name="Moussa E."/>
            <person name="Panigrahi A."/>
            <person name="Vermont S.J."/>
            <person name="Otto T.D."/>
            <person name="Wastling J."/>
            <person name="Pain A."/>
        </authorList>
    </citation>
    <scope>NUCLEOTIDE SEQUENCE</scope>
    <source>
        <strain evidence="4">Liverpool</strain>
    </source>
</reference>
<reference evidence="5" key="3">
    <citation type="journal article" date="2012" name="PLoS Pathog.">
        <title>Comparative genomics of the apicomplexan parasites Toxoplasma gondii and Neospora caninum: Coccidia differing in host range and transmission strategy.</title>
        <authorList>
            <person name="Reid A.J."/>
            <person name="Vermont S.J."/>
            <person name="Cotton J.A."/>
            <person name="Harris D."/>
            <person name="Hill-Cawthorne G.A."/>
            <person name="Konen-Waisman S."/>
            <person name="Latham S.M."/>
            <person name="Mourier T."/>
            <person name="Norton R."/>
            <person name="Quail M.A."/>
            <person name="Sanders M."/>
            <person name="Shanmugam D."/>
            <person name="Sohal A."/>
            <person name="Wasmuth J.D."/>
            <person name="Brunk B."/>
            <person name="Grigg M.E."/>
            <person name="Howard J.C."/>
            <person name="Parkinson J."/>
            <person name="Roos D.S."/>
            <person name="Trees A.J."/>
            <person name="Berriman M."/>
            <person name="Pain A."/>
            <person name="Wastling J.M."/>
        </authorList>
    </citation>
    <scope>NUCLEOTIDE SEQUENCE [LARGE SCALE GENOMIC DNA]</scope>
    <source>
        <strain evidence="5">Liverpool</strain>
    </source>
</reference>
<feature type="coiled-coil region" evidence="1">
    <location>
        <begin position="184"/>
        <end position="229"/>
    </location>
</feature>
<accession>F0V9D6</accession>
<organism evidence="3 5">
    <name type="scientific">Neospora caninum (strain Liverpool)</name>
    <dbReference type="NCBI Taxonomy" id="572307"/>
    <lineage>
        <taxon>Eukaryota</taxon>
        <taxon>Sar</taxon>
        <taxon>Alveolata</taxon>
        <taxon>Apicomplexa</taxon>
        <taxon>Conoidasida</taxon>
        <taxon>Coccidia</taxon>
        <taxon>Eucoccidiorida</taxon>
        <taxon>Eimeriorina</taxon>
        <taxon>Sarcocystidae</taxon>
        <taxon>Neospora</taxon>
    </lineage>
</organism>
<sequence length="544" mass="58674">METIRPSGSSPSRVAVPVSLPRTCSSSGDVTRSYSRSALSFARDLGASCVFALVLFCALSSSLSSDRLSPSSLPRASFAAGVGAPPTGEQFRDIKRVLLRLEAHDGRVYDLDVGGLHAVAGGQPMGAAPGHLAPGAAGHQRELPAGAPEQKPSTWRKISHHAANTVVASVLFLAIGEAYNWLKRRRQQQRMQQVREELEREKEMLALQLKSVEQRLEGLEQLEAEEERGEPGKRMTGKQKAELSMLRKEREELVIQQQRNELRDGQLNGFPVAKKATFSGVAGFGNKAKKSRGNKNGSRKRDNRSGDEDVTEESDPDFRPPRDGRGNEDSSPDALDSVTSPRGANEEAQSSLLRRGEHVDTPERWGTGVQSTAASAKRGQTPEQGRAAGIGSKETETASTPLATGSGNVSAEESAKDMNAGEAAEAKAIGRRNEGEKGPVAGETVETGFRDKRRGNEGKKATHERVAGREPSEKKIQVAEDEDDEGLMQGEASLGAKKLRYISQLLQEHPGLSPEEAIDMVHFMSKGHPHENHAKRNRGTTGGP</sequence>
<dbReference type="Proteomes" id="UP000007494">
    <property type="component" value="Chromosome III"/>
</dbReference>
<feature type="region of interest" description="Disordered" evidence="2">
    <location>
        <begin position="525"/>
        <end position="544"/>
    </location>
</feature>
<proteinExistence type="predicted"/>
<dbReference type="AlphaFoldDB" id="F0V9D6"/>
<keyword evidence="5" id="KW-1185">Reference proteome</keyword>
<protein>
    <submittedName>
        <fullName evidence="3">Uncharacterized protein</fullName>
    </submittedName>
</protein>
<feature type="compositionally biased region" description="Polar residues" evidence="2">
    <location>
        <begin position="397"/>
        <end position="411"/>
    </location>
</feature>
<evidence type="ECO:0000256" key="2">
    <source>
        <dbReference type="SAM" id="MobiDB-lite"/>
    </source>
</evidence>
<reference evidence="3" key="1">
    <citation type="submission" date="2011-02" db="EMBL/GenBank/DDBJ databases">
        <authorList>
            <person name="Aslett M."/>
        </authorList>
    </citation>
    <scope>NUCLEOTIDE SEQUENCE</scope>
    <source>
        <strain evidence="3">Liverpool</strain>
    </source>
</reference>
<evidence type="ECO:0000313" key="3">
    <source>
        <dbReference type="EMBL" id="CBZ50361.1"/>
    </source>
</evidence>
<feature type="compositionally biased region" description="Polar residues" evidence="2">
    <location>
        <begin position="337"/>
        <end position="352"/>
    </location>
</feature>
<dbReference type="eggNOG" id="ENOG502QYUH">
    <property type="taxonomic scope" value="Eukaryota"/>
</dbReference>
<dbReference type="OrthoDB" id="333157at2759"/>
<dbReference type="RefSeq" id="XP_003880395.1">
    <property type="nucleotide sequence ID" value="XM_003880346.1"/>
</dbReference>
<evidence type="ECO:0000256" key="1">
    <source>
        <dbReference type="SAM" id="Coils"/>
    </source>
</evidence>
<feature type="compositionally biased region" description="Basic and acidic residues" evidence="2">
    <location>
        <begin position="354"/>
        <end position="363"/>
    </location>
</feature>
<feature type="region of interest" description="Disordered" evidence="2">
    <location>
        <begin position="283"/>
        <end position="487"/>
    </location>
</feature>
<dbReference type="OMA" id="FCVVMAR"/>
<reference evidence="3" key="2">
    <citation type="submission" date="2011-03" db="EMBL/GenBank/DDBJ databases">
        <title>Comparative genomics and transcriptomics of Neospora caninum and Toxoplasma gondii.</title>
        <authorList>
            <person name="Reid A.J."/>
            <person name="Sohal A."/>
            <person name="Harris D."/>
            <person name="Quail M."/>
            <person name="Sanders M."/>
            <person name="Berriman M."/>
            <person name="Wastling J.M."/>
            <person name="Pain A."/>
        </authorList>
    </citation>
    <scope>NUCLEOTIDE SEQUENCE</scope>
    <source>
        <strain evidence="3">Liverpool</strain>
    </source>
</reference>
<evidence type="ECO:0000313" key="4">
    <source>
        <dbReference type="EMBL" id="CEL64967.1"/>
    </source>
</evidence>
<gene>
    <name evidence="4" type="ORF">BN1204_008310</name>
    <name evidence="3" type="ORF">NCLIV_008310</name>
</gene>
<feature type="compositionally biased region" description="Basic and acidic residues" evidence="2">
    <location>
        <begin position="316"/>
        <end position="328"/>
    </location>
</feature>